<dbReference type="InterPro" id="IPR046959">
    <property type="entry name" value="PRK1-6/SRF4-like"/>
</dbReference>
<feature type="transmembrane region" description="Helical" evidence="2">
    <location>
        <begin position="252"/>
        <end position="276"/>
    </location>
</feature>
<dbReference type="PANTHER" id="PTHR48007">
    <property type="entry name" value="LEUCINE-RICH REPEAT RECEPTOR-LIKE PROTEIN KINASE PXC1"/>
    <property type="match status" value="1"/>
</dbReference>
<dbReference type="SUPFAM" id="SSF56112">
    <property type="entry name" value="Protein kinase-like (PK-like)"/>
    <property type="match status" value="1"/>
</dbReference>
<dbReference type="EMBL" id="ABEU02000015">
    <property type="protein sequence ID" value="PNR39860.1"/>
    <property type="molecule type" value="Genomic_DNA"/>
</dbReference>
<gene>
    <name evidence="4" type="ORF">PHYPA_020140</name>
</gene>
<evidence type="ECO:0000256" key="1">
    <source>
        <dbReference type="SAM" id="MobiDB-lite"/>
    </source>
</evidence>
<dbReference type="Gene3D" id="3.80.10.10">
    <property type="entry name" value="Ribonuclease Inhibitor"/>
    <property type="match status" value="1"/>
</dbReference>
<sequence>MASADRSNEVKYLVLLGLSILIMFSRIATVHAKELSLETDRQALEKLKVAVDPSDNLLPWVSGSLPANTLGDLDHLRVLSPHHNRLTGPFPVDLLRCTRLQGLFLNSNLFSDTLPDFTGYWPRVSLLTLASNNFTGPIPASINALQSLIVLEFENNSFSGQIPEITLANLVRFSVANNNLSGSVPASLHKFPTESFDGNEGLCGAQARMPCPESFLPAVSPTDAPAAEPSFAIAAPIGTTISETTNREHKKVMAAGMVGIIIGACGVVILVAFFALCRPRHNGNLNLKSHAGKLVRLYDSDRDDDEEDFRDSYAVRISCEIQRSELIFFSNSKKRPEFRLDELLRASAEVLGKGWVGTSYRAELDQGFSVVVKRLKVFVTERRDFETHVRRLGRLRHKNLAPLRAYYFSKDEKLLVADYVPRGSLHALLHDRGRFSRNSDVTFVVGDTSGNRTPVDWVTREKIALGCARAVAHLHKESVNLVNGNIKSTNVLLNRDLEPCVSDYCLTDLTPVNVSASGLGGYRAPEVTDIRKNSTQSDVYSFGVLLLELLTGKPPIQSNRSGDSPGQDLTNWVLSIVRNKWTSEVFDAELLRYNSEEEMQQMLQLALACVDSIPERRPKMDEVVLLLEDITQLDTTADESSRHAVLNSRTAQRSGDPHATALVFTRPSSGVFVIGD</sequence>
<name>A0A2K1JEB1_PHYPA</name>
<dbReference type="GO" id="GO:0004672">
    <property type="term" value="F:protein kinase activity"/>
    <property type="evidence" value="ECO:0007669"/>
    <property type="project" value="InterPro"/>
</dbReference>
<dbReference type="InterPro" id="IPR000719">
    <property type="entry name" value="Prot_kinase_dom"/>
</dbReference>
<dbReference type="Proteomes" id="UP000006727">
    <property type="component" value="Chromosome 15"/>
</dbReference>
<feature type="domain" description="Protein kinase" evidence="3">
    <location>
        <begin position="345"/>
        <end position="646"/>
    </location>
</feature>
<proteinExistence type="predicted"/>
<dbReference type="SUPFAM" id="SSF52058">
    <property type="entry name" value="L domain-like"/>
    <property type="match status" value="1"/>
</dbReference>
<evidence type="ECO:0000259" key="3">
    <source>
        <dbReference type="PROSITE" id="PS50011"/>
    </source>
</evidence>
<dbReference type="InParanoid" id="A0A2K1JEB1"/>
<dbReference type="GO" id="GO:0005524">
    <property type="term" value="F:ATP binding"/>
    <property type="evidence" value="ECO:0007669"/>
    <property type="project" value="InterPro"/>
</dbReference>
<dbReference type="EnsemblPlants" id="Pp3c15_23400V3.1">
    <property type="protein sequence ID" value="Pp3c15_23400V3.1"/>
    <property type="gene ID" value="Pp3c15_23400"/>
</dbReference>
<dbReference type="InterPro" id="IPR001245">
    <property type="entry name" value="Ser-Thr/Tyr_kinase_cat_dom"/>
</dbReference>
<reference evidence="5" key="3">
    <citation type="submission" date="2020-12" db="UniProtKB">
        <authorList>
            <consortium name="EnsemblPlants"/>
        </authorList>
    </citation>
    <scope>IDENTIFICATION</scope>
</reference>
<feature type="region of interest" description="Disordered" evidence="1">
    <location>
        <begin position="638"/>
        <end position="657"/>
    </location>
</feature>
<dbReference type="Pfam" id="PF07714">
    <property type="entry name" value="PK_Tyr_Ser-Thr"/>
    <property type="match status" value="1"/>
</dbReference>
<dbReference type="AlphaFoldDB" id="A0A2K1JEB1"/>
<accession>A0A2K1JEB1</accession>
<keyword evidence="6" id="KW-1185">Reference proteome</keyword>
<reference evidence="4 6" key="1">
    <citation type="journal article" date="2008" name="Science">
        <title>The Physcomitrella genome reveals evolutionary insights into the conquest of land by plants.</title>
        <authorList>
            <person name="Rensing S."/>
            <person name="Lang D."/>
            <person name="Zimmer A."/>
            <person name="Terry A."/>
            <person name="Salamov A."/>
            <person name="Shapiro H."/>
            <person name="Nishiyama T."/>
            <person name="Perroud P.-F."/>
            <person name="Lindquist E."/>
            <person name="Kamisugi Y."/>
            <person name="Tanahashi T."/>
            <person name="Sakakibara K."/>
            <person name="Fujita T."/>
            <person name="Oishi K."/>
            <person name="Shin-I T."/>
            <person name="Kuroki Y."/>
            <person name="Toyoda A."/>
            <person name="Suzuki Y."/>
            <person name="Hashimoto A."/>
            <person name="Yamaguchi K."/>
            <person name="Sugano A."/>
            <person name="Kohara Y."/>
            <person name="Fujiyama A."/>
            <person name="Anterola A."/>
            <person name="Aoki S."/>
            <person name="Ashton N."/>
            <person name="Barbazuk W.B."/>
            <person name="Barker E."/>
            <person name="Bennetzen J."/>
            <person name="Bezanilla M."/>
            <person name="Blankenship R."/>
            <person name="Cho S.H."/>
            <person name="Dutcher S."/>
            <person name="Estelle M."/>
            <person name="Fawcett J.A."/>
            <person name="Gundlach H."/>
            <person name="Hanada K."/>
            <person name="Heyl A."/>
            <person name="Hicks K.A."/>
            <person name="Hugh J."/>
            <person name="Lohr M."/>
            <person name="Mayer K."/>
            <person name="Melkozernov A."/>
            <person name="Murata T."/>
            <person name="Nelson D."/>
            <person name="Pils B."/>
            <person name="Prigge M."/>
            <person name="Reiss B."/>
            <person name="Renner T."/>
            <person name="Rombauts S."/>
            <person name="Rushton P."/>
            <person name="Sanderfoot A."/>
            <person name="Schween G."/>
            <person name="Shiu S.-H."/>
            <person name="Stueber K."/>
            <person name="Theodoulou F.L."/>
            <person name="Tu H."/>
            <person name="Van de Peer Y."/>
            <person name="Verrier P.J."/>
            <person name="Waters E."/>
            <person name="Wood A."/>
            <person name="Yang L."/>
            <person name="Cove D."/>
            <person name="Cuming A."/>
            <person name="Hasebe M."/>
            <person name="Lucas S."/>
            <person name="Mishler D.B."/>
            <person name="Reski R."/>
            <person name="Grigoriev I."/>
            <person name="Quatrano R.S."/>
            <person name="Boore J.L."/>
        </authorList>
    </citation>
    <scope>NUCLEOTIDE SEQUENCE [LARGE SCALE GENOMIC DNA]</scope>
    <source>
        <strain evidence="5 6">cv. Gransden 2004</strain>
    </source>
</reference>
<dbReference type="Gramene" id="Pp3c15_23400V3.1">
    <property type="protein sequence ID" value="Pp3c15_23400V3.1"/>
    <property type="gene ID" value="Pp3c15_23400"/>
</dbReference>
<dbReference type="FunFam" id="1.10.510.10:FF:000095">
    <property type="entry name" value="protein STRUBBELIG-RECEPTOR FAMILY 8"/>
    <property type="match status" value="1"/>
</dbReference>
<evidence type="ECO:0000256" key="2">
    <source>
        <dbReference type="SAM" id="Phobius"/>
    </source>
</evidence>
<evidence type="ECO:0000313" key="4">
    <source>
        <dbReference type="EMBL" id="PNR39860.1"/>
    </source>
</evidence>
<protein>
    <recommendedName>
        <fullName evidence="3">Protein kinase domain-containing protein</fullName>
    </recommendedName>
</protein>
<dbReference type="InterPro" id="IPR011009">
    <property type="entry name" value="Kinase-like_dom_sf"/>
</dbReference>
<organism evidence="4">
    <name type="scientific">Physcomitrium patens</name>
    <name type="common">Spreading-leaved earth moss</name>
    <name type="synonym">Physcomitrella patens</name>
    <dbReference type="NCBI Taxonomy" id="3218"/>
    <lineage>
        <taxon>Eukaryota</taxon>
        <taxon>Viridiplantae</taxon>
        <taxon>Streptophyta</taxon>
        <taxon>Embryophyta</taxon>
        <taxon>Bryophyta</taxon>
        <taxon>Bryophytina</taxon>
        <taxon>Bryopsida</taxon>
        <taxon>Funariidae</taxon>
        <taxon>Funariales</taxon>
        <taxon>Funariaceae</taxon>
        <taxon>Physcomitrium</taxon>
    </lineage>
</organism>
<keyword evidence="2" id="KW-1133">Transmembrane helix</keyword>
<dbReference type="PANTHER" id="PTHR48007:SF4">
    <property type="entry name" value="LEUCINE-RICH REPEAT RECEPTOR-LIKE PROTEIN KINASE PXC1"/>
    <property type="match status" value="1"/>
</dbReference>
<dbReference type="InterPro" id="IPR032675">
    <property type="entry name" value="LRR_dom_sf"/>
</dbReference>
<dbReference type="Gene3D" id="1.10.510.10">
    <property type="entry name" value="Transferase(Phosphotransferase) domain 1"/>
    <property type="match status" value="1"/>
</dbReference>
<reference evidence="4 6" key="2">
    <citation type="journal article" date="2018" name="Plant J.">
        <title>The Physcomitrella patens chromosome-scale assembly reveals moss genome structure and evolution.</title>
        <authorList>
            <person name="Lang D."/>
            <person name="Ullrich K.K."/>
            <person name="Murat F."/>
            <person name="Fuchs J."/>
            <person name="Jenkins J."/>
            <person name="Haas F.B."/>
            <person name="Piednoel M."/>
            <person name="Gundlach H."/>
            <person name="Van Bel M."/>
            <person name="Meyberg R."/>
            <person name="Vives C."/>
            <person name="Morata J."/>
            <person name="Symeonidi A."/>
            <person name="Hiss M."/>
            <person name="Muchero W."/>
            <person name="Kamisugi Y."/>
            <person name="Saleh O."/>
            <person name="Blanc G."/>
            <person name="Decker E.L."/>
            <person name="van Gessel N."/>
            <person name="Grimwood J."/>
            <person name="Hayes R.D."/>
            <person name="Graham S.W."/>
            <person name="Gunter L.E."/>
            <person name="McDaniel S.F."/>
            <person name="Hoernstein S.N.W."/>
            <person name="Larsson A."/>
            <person name="Li F.W."/>
            <person name="Perroud P.F."/>
            <person name="Phillips J."/>
            <person name="Ranjan P."/>
            <person name="Rokshar D.S."/>
            <person name="Rothfels C.J."/>
            <person name="Schneider L."/>
            <person name="Shu S."/>
            <person name="Stevenson D.W."/>
            <person name="Thummler F."/>
            <person name="Tillich M."/>
            <person name="Villarreal Aguilar J.C."/>
            <person name="Widiez T."/>
            <person name="Wong G.K."/>
            <person name="Wymore A."/>
            <person name="Zhang Y."/>
            <person name="Zimmer A.D."/>
            <person name="Quatrano R.S."/>
            <person name="Mayer K.F.X."/>
            <person name="Goodstein D."/>
            <person name="Casacuberta J.M."/>
            <person name="Vandepoele K."/>
            <person name="Reski R."/>
            <person name="Cuming A.C."/>
            <person name="Tuskan G.A."/>
            <person name="Maumus F."/>
            <person name="Salse J."/>
            <person name="Schmutz J."/>
            <person name="Rensing S.A."/>
        </authorList>
    </citation>
    <scope>NUCLEOTIDE SEQUENCE [LARGE SCALE GENOMIC DNA]</scope>
    <source>
        <strain evidence="5 6">cv. Gransden 2004</strain>
    </source>
</reference>
<dbReference type="PaxDb" id="3218-PP1S66_118V6.1"/>
<keyword evidence="2" id="KW-0812">Transmembrane</keyword>
<dbReference type="PROSITE" id="PS50011">
    <property type="entry name" value="PROTEIN_KINASE_DOM"/>
    <property type="match status" value="1"/>
</dbReference>
<evidence type="ECO:0000313" key="6">
    <source>
        <dbReference type="Proteomes" id="UP000006727"/>
    </source>
</evidence>
<keyword evidence="2" id="KW-0472">Membrane</keyword>
<evidence type="ECO:0000313" key="5">
    <source>
        <dbReference type="EnsemblPlants" id="Pp3c15_23400V3.1"/>
    </source>
</evidence>
<dbReference type="Gene3D" id="3.30.200.20">
    <property type="entry name" value="Phosphorylase Kinase, domain 1"/>
    <property type="match status" value="1"/>
</dbReference>